<keyword evidence="3 6" id="KW-0812">Transmembrane</keyword>
<keyword evidence="8" id="KW-1185">Reference proteome</keyword>
<sequence length="147" mass="16352">MVKDVSGPPRGHLPGHLISAIISCIMSLMIYATLRFYSEWFNSSQLNTILGGFIGSWLFLFSLTSLSNVEMLLFGEDFSSKFIPEILFCLIVAVVAAGVVHRVCATTCILFSILGLYFIDRISNAHYNKSALTVETIHSRKSNKKNK</sequence>
<name>A0A1B0BLU9_9MUSC</name>
<dbReference type="Pfam" id="PF09775">
    <property type="entry name" value="Keratin_assoc"/>
    <property type="match status" value="1"/>
</dbReference>
<feature type="transmembrane region" description="Helical" evidence="6">
    <location>
        <begin position="46"/>
        <end position="66"/>
    </location>
</feature>
<dbReference type="VEuPathDB" id="VectorBase:GPPI034200"/>
<comment type="similarity">
    <text evidence="2">Belongs to the KRTCAP2 family.</text>
</comment>
<evidence type="ECO:0000256" key="1">
    <source>
        <dbReference type="ARBA" id="ARBA00004141"/>
    </source>
</evidence>
<dbReference type="GO" id="GO:0016020">
    <property type="term" value="C:membrane"/>
    <property type="evidence" value="ECO:0007669"/>
    <property type="project" value="UniProtKB-SubCell"/>
</dbReference>
<feature type="transmembrane region" description="Helical" evidence="6">
    <location>
        <begin position="15"/>
        <end position="34"/>
    </location>
</feature>
<dbReference type="AlphaFoldDB" id="A0A1B0BLU9"/>
<dbReference type="PROSITE" id="PS51257">
    <property type="entry name" value="PROKAR_LIPOPROTEIN"/>
    <property type="match status" value="1"/>
</dbReference>
<accession>A0A1B0BLU9</accession>
<evidence type="ECO:0000256" key="2">
    <source>
        <dbReference type="ARBA" id="ARBA00007279"/>
    </source>
</evidence>
<dbReference type="Proteomes" id="UP000092460">
    <property type="component" value="Unassembled WGS sequence"/>
</dbReference>
<dbReference type="EnsemblMetazoa" id="GPPI034200-RA">
    <property type="protein sequence ID" value="GPPI034200-PA"/>
    <property type="gene ID" value="GPPI034200"/>
</dbReference>
<reference evidence="7" key="2">
    <citation type="submission" date="2020-05" db="UniProtKB">
        <authorList>
            <consortium name="EnsemblMetazoa"/>
        </authorList>
    </citation>
    <scope>IDENTIFICATION</scope>
    <source>
        <strain evidence="7">IAEA</strain>
    </source>
</reference>
<organism evidence="7 8">
    <name type="scientific">Glossina palpalis gambiensis</name>
    <dbReference type="NCBI Taxonomy" id="67801"/>
    <lineage>
        <taxon>Eukaryota</taxon>
        <taxon>Metazoa</taxon>
        <taxon>Ecdysozoa</taxon>
        <taxon>Arthropoda</taxon>
        <taxon>Hexapoda</taxon>
        <taxon>Insecta</taxon>
        <taxon>Pterygota</taxon>
        <taxon>Neoptera</taxon>
        <taxon>Endopterygota</taxon>
        <taxon>Diptera</taxon>
        <taxon>Brachycera</taxon>
        <taxon>Muscomorpha</taxon>
        <taxon>Hippoboscoidea</taxon>
        <taxon>Glossinidae</taxon>
        <taxon>Glossina</taxon>
    </lineage>
</organism>
<feature type="transmembrane region" description="Helical" evidence="6">
    <location>
        <begin position="86"/>
        <end position="119"/>
    </location>
</feature>
<dbReference type="InterPro" id="IPR018614">
    <property type="entry name" value="KRTCAP2"/>
</dbReference>
<evidence type="ECO:0000256" key="4">
    <source>
        <dbReference type="ARBA" id="ARBA00022989"/>
    </source>
</evidence>
<keyword evidence="4 6" id="KW-1133">Transmembrane helix</keyword>
<evidence type="ECO:0000256" key="5">
    <source>
        <dbReference type="ARBA" id="ARBA00023136"/>
    </source>
</evidence>
<evidence type="ECO:0000256" key="3">
    <source>
        <dbReference type="ARBA" id="ARBA00022692"/>
    </source>
</evidence>
<dbReference type="EMBL" id="JXJN01016575">
    <property type="status" value="NOT_ANNOTATED_CDS"/>
    <property type="molecule type" value="Genomic_DNA"/>
</dbReference>
<keyword evidence="5 6" id="KW-0472">Membrane</keyword>
<reference evidence="8" key="1">
    <citation type="submission" date="2015-01" db="EMBL/GenBank/DDBJ databases">
        <authorList>
            <person name="Aksoy S."/>
            <person name="Warren W."/>
            <person name="Wilson R.K."/>
        </authorList>
    </citation>
    <scope>NUCLEOTIDE SEQUENCE [LARGE SCALE GENOMIC DNA]</scope>
    <source>
        <strain evidence="8">IAEA</strain>
    </source>
</reference>
<protein>
    <submittedName>
        <fullName evidence="7">Uncharacterized protein</fullName>
    </submittedName>
</protein>
<evidence type="ECO:0000313" key="8">
    <source>
        <dbReference type="Proteomes" id="UP000092460"/>
    </source>
</evidence>
<evidence type="ECO:0000313" key="7">
    <source>
        <dbReference type="EnsemblMetazoa" id="GPPI034200-PA"/>
    </source>
</evidence>
<proteinExistence type="inferred from homology"/>
<dbReference type="PANTHER" id="PTHR32001:SF1">
    <property type="entry name" value="KERATINOCYTE-ASSOCIATED PROTEIN 2"/>
    <property type="match status" value="1"/>
</dbReference>
<dbReference type="STRING" id="67801.A0A1B0BLU9"/>
<comment type="subcellular location">
    <subcellularLocation>
        <location evidence="1">Membrane</location>
        <topology evidence="1">Multi-pass membrane protein</topology>
    </subcellularLocation>
</comment>
<evidence type="ECO:0000256" key="6">
    <source>
        <dbReference type="SAM" id="Phobius"/>
    </source>
</evidence>
<dbReference type="PANTHER" id="PTHR32001">
    <property type="entry name" value="KERATINOCYTE-ASSOCIATED PROTEIN 2"/>
    <property type="match status" value="1"/>
</dbReference>